<evidence type="ECO:0000256" key="1">
    <source>
        <dbReference type="ARBA" id="ARBA00008791"/>
    </source>
</evidence>
<sequence length="350" mass="40218">MQRPRILCFTLKPAVMKTILVPIDFSPDSKNALLYALELAQKPHIRIIVFHAFYPAALPPAAYETPSFIQNLERVKCRELEQYVNVCKEAAPHDYVFDFRCAPKVTKPENLVPGYTEQVFHTIVAVQEPQERFADQVTCVARMGTVYEQILSVAEAYEADLIVMGMQGGSALEQALIGSTTLSIMRNCSVPVLGVPLHARFRGLRSVVFASDLSRQPDKTLLRLLRGFMKTFKPRLELLHLHRQQDMQAEYRNVERTLEAFDEQLHDIDYKVVLRQRPEVVAGIREYLQERQPSALILSPQKHTFIKRLFNKSVTAQMVAYHDVPLLTLPSSRTNWQEREPEELEKVHEH</sequence>
<reference evidence="3 4" key="1">
    <citation type="submission" date="2019-08" db="EMBL/GenBank/DDBJ databases">
        <authorList>
            <person name="Shi S."/>
        </authorList>
    </citation>
    <scope>NUCLEOTIDE SEQUENCE [LARGE SCALE GENOMIC DNA]</scope>
    <source>
        <strain evidence="3 4">GY10130</strain>
    </source>
</reference>
<gene>
    <name evidence="3" type="ORF">FVR03_16670</name>
</gene>
<name>A0A5C8JJU3_9BACT</name>
<dbReference type="CDD" id="cd00293">
    <property type="entry name" value="USP-like"/>
    <property type="match status" value="1"/>
</dbReference>
<dbReference type="EMBL" id="VRTY01000069">
    <property type="protein sequence ID" value="TXK36857.1"/>
    <property type="molecule type" value="Genomic_DNA"/>
</dbReference>
<dbReference type="PRINTS" id="PR01438">
    <property type="entry name" value="UNVRSLSTRESS"/>
</dbReference>
<dbReference type="AlphaFoldDB" id="A0A5C8JJU3"/>
<dbReference type="Gene3D" id="3.40.50.620">
    <property type="entry name" value="HUPs"/>
    <property type="match status" value="2"/>
</dbReference>
<protein>
    <submittedName>
        <fullName evidence="3">Universal stress protein</fullName>
    </submittedName>
</protein>
<evidence type="ECO:0000313" key="4">
    <source>
        <dbReference type="Proteomes" id="UP000321926"/>
    </source>
</evidence>
<dbReference type="OrthoDB" id="1522603at2"/>
<keyword evidence="4" id="KW-1185">Reference proteome</keyword>
<accession>A0A5C8JJU3</accession>
<comment type="similarity">
    <text evidence="1">Belongs to the universal stress protein A family.</text>
</comment>
<dbReference type="InterPro" id="IPR006016">
    <property type="entry name" value="UspA"/>
</dbReference>
<proteinExistence type="inferred from homology"/>
<dbReference type="SUPFAM" id="SSF52402">
    <property type="entry name" value="Adenine nucleotide alpha hydrolases-like"/>
    <property type="match status" value="2"/>
</dbReference>
<dbReference type="InterPro" id="IPR006015">
    <property type="entry name" value="Universal_stress_UspA"/>
</dbReference>
<dbReference type="InterPro" id="IPR014729">
    <property type="entry name" value="Rossmann-like_a/b/a_fold"/>
</dbReference>
<dbReference type="PANTHER" id="PTHR46268">
    <property type="entry name" value="STRESS RESPONSE PROTEIN NHAX"/>
    <property type="match status" value="1"/>
</dbReference>
<evidence type="ECO:0000259" key="2">
    <source>
        <dbReference type="Pfam" id="PF00582"/>
    </source>
</evidence>
<comment type="caution">
    <text evidence="3">The sequence shown here is derived from an EMBL/GenBank/DDBJ whole genome shotgun (WGS) entry which is preliminary data.</text>
</comment>
<dbReference type="PANTHER" id="PTHR46268:SF6">
    <property type="entry name" value="UNIVERSAL STRESS PROTEIN UP12"/>
    <property type="match status" value="1"/>
</dbReference>
<dbReference type="Pfam" id="PF00582">
    <property type="entry name" value="Usp"/>
    <property type="match status" value="1"/>
</dbReference>
<feature type="domain" description="UspA" evidence="2">
    <location>
        <begin position="16"/>
        <end position="195"/>
    </location>
</feature>
<dbReference type="Proteomes" id="UP000321926">
    <property type="component" value="Unassembled WGS sequence"/>
</dbReference>
<organism evidence="3 4">
    <name type="scientific">Pontibacter qinzhouensis</name>
    <dbReference type="NCBI Taxonomy" id="2603253"/>
    <lineage>
        <taxon>Bacteria</taxon>
        <taxon>Pseudomonadati</taxon>
        <taxon>Bacteroidota</taxon>
        <taxon>Cytophagia</taxon>
        <taxon>Cytophagales</taxon>
        <taxon>Hymenobacteraceae</taxon>
        <taxon>Pontibacter</taxon>
    </lineage>
</organism>
<evidence type="ECO:0000313" key="3">
    <source>
        <dbReference type="EMBL" id="TXK36857.1"/>
    </source>
</evidence>